<dbReference type="Proteomes" id="UP000008068">
    <property type="component" value="Unassembled WGS sequence"/>
</dbReference>
<reference evidence="8" key="1">
    <citation type="submission" date="2011-07" db="EMBL/GenBank/DDBJ databases">
        <authorList>
            <consortium name="Caenorhabditis brenneri Sequencing and Analysis Consortium"/>
            <person name="Wilson R.K."/>
        </authorList>
    </citation>
    <scope>NUCLEOTIDE SEQUENCE [LARGE SCALE GENOMIC DNA]</scope>
    <source>
        <strain evidence="8">PB2801</strain>
    </source>
</reference>
<keyword evidence="4" id="KW-0805">Transcription regulation</keyword>
<evidence type="ECO:0000313" key="7">
    <source>
        <dbReference type="EMBL" id="EGT41235.1"/>
    </source>
</evidence>
<keyword evidence="2" id="KW-0560">Oxidoreductase</keyword>
<evidence type="ECO:0000259" key="6">
    <source>
        <dbReference type="PROSITE" id="PS51184"/>
    </source>
</evidence>
<dbReference type="OrthoDB" id="5876800at2759"/>
<feature type="domain" description="JmjC" evidence="6">
    <location>
        <begin position="269"/>
        <end position="422"/>
    </location>
</feature>
<dbReference type="PANTHER" id="PTHR23123">
    <property type="entry name" value="PHD/F-BOX CONTAINING PROTEIN"/>
    <property type="match status" value="1"/>
</dbReference>
<dbReference type="PROSITE" id="PS51184">
    <property type="entry name" value="JMJC"/>
    <property type="match status" value="1"/>
</dbReference>
<protein>
    <recommendedName>
        <fullName evidence="6">JmjC domain-containing protein</fullName>
    </recommendedName>
</protein>
<evidence type="ECO:0000256" key="4">
    <source>
        <dbReference type="ARBA" id="ARBA00023015"/>
    </source>
</evidence>
<evidence type="ECO:0000256" key="2">
    <source>
        <dbReference type="ARBA" id="ARBA00023002"/>
    </source>
</evidence>
<dbReference type="eggNOG" id="KOG1633">
    <property type="taxonomic scope" value="Eukaryota"/>
</dbReference>
<dbReference type="GO" id="GO:0016491">
    <property type="term" value="F:oxidoreductase activity"/>
    <property type="evidence" value="ECO:0007669"/>
    <property type="project" value="UniProtKB-KW"/>
</dbReference>
<sequence>MMLIGDPEKRKHTEFLVKFFRSKNDVMKSQDMTEAASNVHKYTSNRDIQFLNREGKTFNKTAYCCFVDGTRVKCSFPNCKGYENKLKWDRGTFYNHMKRCQKKEYKFSEYNVVAFRMNRKKVQVMNVQQLAEYFKEERERQLKIVPSMYWTATAFHKWSMTIPGINGDDNFQTCADAAEFQAKFERTDQTSDWKKCFVVQDSSGLEMLCPDAEAILNMLELHDGDRQRRFIDVYAGTFPVATQKEFVNLFRTPVKERTAVFNNLDMEVSDIREFKDAIGLPKFVRNRSMVNKLKLRNRPMVDRYILITQAGAFTDFHQDFGGTSVWFHMLRGKKTFFLVEPTEENIKKFEKSQEHATETDYWYGDKYGVNIRKVTLEAGQTYFMPGGWIHAVYTHEDAVVVAGSFFDEACISRQLRTFRCEEKIKAGNGNRVAKFLPIHFAYMEQKLLKAVKGAHFFICGIFKNALVLDCNNNGSDMRSLPDKKQTWIIFQELYAFLDEFKKTGGEVTEETLKPSKKALDVQIGIQSRSS</sequence>
<dbReference type="SMART" id="SM00558">
    <property type="entry name" value="JmjC"/>
    <property type="match status" value="1"/>
</dbReference>
<organism evidence="8">
    <name type="scientific">Caenorhabditis brenneri</name>
    <name type="common">Nematode worm</name>
    <dbReference type="NCBI Taxonomy" id="135651"/>
    <lineage>
        <taxon>Eukaryota</taxon>
        <taxon>Metazoa</taxon>
        <taxon>Ecdysozoa</taxon>
        <taxon>Nematoda</taxon>
        <taxon>Chromadorea</taxon>
        <taxon>Rhabditida</taxon>
        <taxon>Rhabditina</taxon>
        <taxon>Rhabditomorpha</taxon>
        <taxon>Rhabditoidea</taxon>
        <taxon>Rhabditidae</taxon>
        <taxon>Peloderinae</taxon>
        <taxon>Caenorhabditis</taxon>
    </lineage>
</organism>
<evidence type="ECO:0000256" key="5">
    <source>
        <dbReference type="ARBA" id="ARBA00023163"/>
    </source>
</evidence>
<dbReference type="SUPFAM" id="SSF51197">
    <property type="entry name" value="Clavaminate synthase-like"/>
    <property type="match status" value="1"/>
</dbReference>
<dbReference type="EMBL" id="GL379990">
    <property type="protein sequence ID" value="EGT41235.1"/>
    <property type="molecule type" value="Genomic_DNA"/>
</dbReference>
<accession>G0NZK1</accession>
<dbReference type="Pfam" id="PF02373">
    <property type="entry name" value="JmjC"/>
    <property type="match status" value="1"/>
</dbReference>
<dbReference type="HOGENOM" id="CLU_534460_0_0_1"/>
<evidence type="ECO:0000313" key="8">
    <source>
        <dbReference type="Proteomes" id="UP000008068"/>
    </source>
</evidence>
<dbReference type="GO" id="GO:0046872">
    <property type="term" value="F:metal ion binding"/>
    <property type="evidence" value="ECO:0007669"/>
    <property type="project" value="UniProtKB-KW"/>
</dbReference>
<keyword evidence="1" id="KW-0479">Metal-binding</keyword>
<gene>
    <name evidence="7" type="ORF">CAEBREN_16443</name>
</gene>
<dbReference type="InterPro" id="IPR003347">
    <property type="entry name" value="JmjC_dom"/>
</dbReference>
<evidence type="ECO:0000256" key="3">
    <source>
        <dbReference type="ARBA" id="ARBA00023004"/>
    </source>
</evidence>
<keyword evidence="5" id="KW-0804">Transcription</keyword>
<dbReference type="Gene3D" id="2.60.120.650">
    <property type="entry name" value="Cupin"/>
    <property type="match status" value="1"/>
</dbReference>
<dbReference type="InterPro" id="IPR050690">
    <property type="entry name" value="JHDM1_Histone_Demethylase"/>
</dbReference>
<dbReference type="STRING" id="135651.G0NZK1"/>
<evidence type="ECO:0000256" key="1">
    <source>
        <dbReference type="ARBA" id="ARBA00022723"/>
    </source>
</evidence>
<proteinExistence type="predicted"/>
<name>G0NZK1_CAEBE</name>
<dbReference type="AlphaFoldDB" id="G0NZK1"/>
<dbReference type="InParanoid" id="G0NZK1"/>
<keyword evidence="3" id="KW-0408">Iron</keyword>
<keyword evidence="8" id="KW-1185">Reference proteome</keyword>